<feature type="transmembrane region" description="Helical" evidence="2">
    <location>
        <begin position="49"/>
        <end position="73"/>
    </location>
</feature>
<accession>A0A2T0VBI2</accession>
<evidence type="ECO:0000256" key="1">
    <source>
        <dbReference type="SAM" id="MobiDB-lite"/>
    </source>
</evidence>
<sequence>MSRRASPPATGSVASTSPTGSVASARSAPPALSVLRRLGSTLRRDEDGVALVMVIGVGAVLALLTVAAVAIALGSARTARTDQDWNGALAAAYAGVEEYQSRLAADPSYGRYGNPAAPYSAPSATAISLPAGAAANPAFGVGLTGSWASVPGSGGTASFRYEVDVSEFDITGSMSLRSTGRVGTQTRTVIAELKVNSFLDYLYFTDYEVADPTGASAAVVHDCTRYAYAGRTDANHCGELSFIGSDVLNGPVHSNDTIRSCGATFKGPVTTAYSAPSGTPLYAPMDSNSHPCGASTFSPATGPTTVGAVVMPATNAALMLETRSDLTTPAGCLFTGPTQIVFNATGTVTVRSPWTRQTQVTGDPASGGSAPAACGVPGATGLGSRDGSTFAVPANNVMYVQDVPAVATDPNYWSPTAFPPVQEATGTGTVPLSCTGVDGHGSDNGIGYPTTNESASATDYGCRTGDAFVRGVLNGSVTVATSHLLYIVGNITLANTTRDMLGLVGNDAVLVWNPVDASGVSVMPDAERGSRSIHAAVLSVNHTFRVQNPSKGGARGSLTVVGAIAQKFRGTVWVRTPDGTVHGYTKDYSYDSRFATRTPPKFLLPVSTSYAVTLWIETRAAFAADGAAR</sequence>
<evidence type="ECO:0000313" key="4">
    <source>
        <dbReference type="Proteomes" id="UP000237983"/>
    </source>
</evidence>
<keyword evidence="2" id="KW-1133">Transmembrane helix</keyword>
<evidence type="ECO:0000313" key="3">
    <source>
        <dbReference type="EMBL" id="PRY67540.1"/>
    </source>
</evidence>
<keyword evidence="4" id="KW-1185">Reference proteome</keyword>
<comment type="caution">
    <text evidence="3">The sequence shown here is derived from an EMBL/GenBank/DDBJ whole genome shotgun (WGS) entry which is preliminary data.</text>
</comment>
<gene>
    <name evidence="3" type="ORF">B0I08_106147</name>
</gene>
<feature type="compositionally biased region" description="Polar residues" evidence="1">
    <location>
        <begin position="12"/>
        <end position="24"/>
    </location>
</feature>
<proteinExistence type="predicted"/>
<keyword evidence="2" id="KW-0472">Membrane</keyword>
<dbReference type="AlphaFoldDB" id="A0A2T0VBI2"/>
<dbReference type="EMBL" id="PVTL01000006">
    <property type="protein sequence ID" value="PRY67540.1"/>
    <property type="molecule type" value="Genomic_DNA"/>
</dbReference>
<dbReference type="RefSeq" id="WP_219905661.1">
    <property type="nucleotide sequence ID" value="NZ_PVTL01000006.1"/>
</dbReference>
<keyword evidence="2" id="KW-0812">Transmembrane</keyword>
<name>A0A2T0VBI2_9MICO</name>
<evidence type="ECO:0000256" key="2">
    <source>
        <dbReference type="SAM" id="Phobius"/>
    </source>
</evidence>
<protein>
    <submittedName>
        <fullName evidence="3">Uncharacterized protein</fullName>
    </submittedName>
</protein>
<dbReference type="Proteomes" id="UP000237983">
    <property type="component" value="Unassembled WGS sequence"/>
</dbReference>
<reference evidence="3 4" key="1">
    <citation type="submission" date="2018-03" db="EMBL/GenBank/DDBJ databases">
        <title>Genomic Encyclopedia of Type Strains, Phase III (KMG-III): the genomes of soil and plant-associated and newly described type strains.</title>
        <authorList>
            <person name="Whitman W."/>
        </authorList>
    </citation>
    <scope>NUCLEOTIDE SEQUENCE [LARGE SCALE GENOMIC DNA]</scope>
    <source>
        <strain evidence="3 4">CGMCC 1.12484</strain>
    </source>
</reference>
<organism evidence="3 4">
    <name type="scientific">Glaciihabitans tibetensis</name>
    <dbReference type="NCBI Taxonomy" id="1266600"/>
    <lineage>
        <taxon>Bacteria</taxon>
        <taxon>Bacillati</taxon>
        <taxon>Actinomycetota</taxon>
        <taxon>Actinomycetes</taxon>
        <taxon>Micrococcales</taxon>
        <taxon>Microbacteriaceae</taxon>
        <taxon>Glaciihabitans</taxon>
    </lineage>
</organism>
<feature type="region of interest" description="Disordered" evidence="1">
    <location>
        <begin position="1"/>
        <end position="26"/>
    </location>
</feature>